<dbReference type="EMBL" id="JARKIB010000006">
    <property type="protein sequence ID" value="KAJ7778919.1"/>
    <property type="molecule type" value="Genomic_DNA"/>
</dbReference>
<evidence type="ECO:0000313" key="2">
    <source>
        <dbReference type="Proteomes" id="UP001215598"/>
    </source>
</evidence>
<gene>
    <name evidence="1" type="ORF">B0H16DRAFT_1500498</name>
</gene>
<protein>
    <recommendedName>
        <fullName evidence="3">Arrestin-like N-terminal domain-containing protein</fullName>
    </recommendedName>
</protein>
<organism evidence="1 2">
    <name type="scientific">Mycena metata</name>
    <dbReference type="NCBI Taxonomy" id="1033252"/>
    <lineage>
        <taxon>Eukaryota</taxon>
        <taxon>Fungi</taxon>
        <taxon>Dikarya</taxon>
        <taxon>Basidiomycota</taxon>
        <taxon>Agaricomycotina</taxon>
        <taxon>Agaricomycetes</taxon>
        <taxon>Agaricomycetidae</taxon>
        <taxon>Agaricales</taxon>
        <taxon>Marasmiineae</taxon>
        <taxon>Mycenaceae</taxon>
        <taxon>Mycena</taxon>
    </lineage>
</organism>
<keyword evidence="2" id="KW-1185">Reference proteome</keyword>
<sequence>MATPSSAQGFEPDAPPPYIATAGAEHRFPLLGRNQKHWGSLAVTSAARSARSIPLFYEEDRLQGTFELADSQSTQSISSIKVSVLGSVVTGPLVDDTAVFLKLPAVLWSRKTSTGHAGHRAWPFSIPLPREVIVGDTAYALPESFLERHTRLSVIYEMSVVVSRGMFRPDYTFKTRFRYVPCTQPTPPSTLRQHAYALGLPLPGPTDDLEGWQTFETVMAHGHVFKSRQAVVRCTLSLATPHSYTRGGPIPCYLTLESGDLPALDFFADPAAVRARLRRCVHYQGVGLSSMQQHIDSSREFVDVAFAVWWKLNREGRPDDNPHTRTLEGEIHVPADVVASARMHVADFSISYSIELLPSSCIQFTPTSQAPLLSVPVTIATMYPTHAPRPVVYAAPSYENEPSTDTRRNDAITYTQLTGLRR</sequence>
<dbReference type="InterPro" id="IPR014752">
    <property type="entry name" value="Arrestin-like_C"/>
</dbReference>
<dbReference type="Proteomes" id="UP001215598">
    <property type="component" value="Unassembled WGS sequence"/>
</dbReference>
<accession>A0AAD7K5R9</accession>
<evidence type="ECO:0008006" key="3">
    <source>
        <dbReference type="Google" id="ProtNLM"/>
    </source>
</evidence>
<comment type="caution">
    <text evidence="1">The sequence shown here is derived from an EMBL/GenBank/DDBJ whole genome shotgun (WGS) entry which is preliminary data.</text>
</comment>
<dbReference type="Gene3D" id="2.60.40.640">
    <property type="match status" value="1"/>
</dbReference>
<dbReference type="AlphaFoldDB" id="A0AAD7K5R9"/>
<proteinExistence type="predicted"/>
<reference evidence="1" key="1">
    <citation type="submission" date="2023-03" db="EMBL/GenBank/DDBJ databases">
        <title>Massive genome expansion in bonnet fungi (Mycena s.s.) driven by repeated elements and novel gene families across ecological guilds.</title>
        <authorList>
            <consortium name="Lawrence Berkeley National Laboratory"/>
            <person name="Harder C.B."/>
            <person name="Miyauchi S."/>
            <person name="Viragh M."/>
            <person name="Kuo A."/>
            <person name="Thoen E."/>
            <person name="Andreopoulos B."/>
            <person name="Lu D."/>
            <person name="Skrede I."/>
            <person name="Drula E."/>
            <person name="Henrissat B."/>
            <person name="Morin E."/>
            <person name="Kohler A."/>
            <person name="Barry K."/>
            <person name="LaButti K."/>
            <person name="Morin E."/>
            <person name="Salamov A."/>
            <person name="Lipzen A."/>
            <person name="Mereny Z."/>
            <person name="Hegedus B."/>
            <person name="Baldrian P."/>
            <person name="Stursova M."/>
            <person name="Weitz H."/>
            <person name="Taylor A."/>
            <person name="Grigoriev I.V."/>
            <person name="Nagy L.G."/>
            <person name="Martin F."/>
            <person name="Kauserud H."/>
        </authorList>
    </citation>
    <scope>NUCLEOTIDE SEQUENCE</scope>
    <source>
        <strain evidence="1">CBHHK182m</strain>
    </source>
</reference>
<evidence type="ECO:0000313" key="1">
    <source>
        <dbReference type="EMBL" id="KAJ7778919.1"/>
    </source>
</evidence>
<name>A0AAD7K5R9_9AGAR</name>